<dbReference type="EMBL" id="JOKZ01000170">
    <property type="protein sequence ID" value="KKP01991.1"/>
    <property type="molecule type" value="Genomic_DNA"/>
</dbReference>
<proteinExistence type="predicted"/>
<accession>A0A0F9X9W5</accession>
<name>A0A0F9X9W5_TRIHA</name>
<comment type="caution">
    <text evidence="1">The sequence shown here is derived from an EMBL/GenBank/DDBJ whole genome shotgun (WGS) entry which is preliminary data.</text>
</comment>
<dbReference type="OrthoDB" id="436496at2759"/>
<evidence type="ECO:0000313" key="1">
    <source>
        <dbReference type="EMBL" id="KKP01991.1"/>
    </source>
</evidence>
<dbReference type="AlphaFoldDB" id="A0A0F9X9W5"/>
<organism evidence="1 2">
    <name type="scientific">Trichoderma harzianum</name>
    <name type="common">Hypocrea lixii</name>
    <dbReference type="NCBI Taxonomy" id="5544"/>
    <lineage>
        <taxon>Eukaryota</taxon>
        <taxon>Fungi</taxon>
        <taxon>Dikarya</taxon>
        <taxon>Ascomycota</taxon>
        <taxon>Pezizomycotina</taxon>
        <taxon>Sordariomycetes</taxon>
        <taxon>Hypocreomycetidae</taxon>
        <taxon>Hypocreales</taxon>
        <taxon>Hypocreaceae</taxon>
        <taxon>Trichoderma</taxon>
    </lineage>
</organism>
<dbReference type="Proteomes" id="UP000034112">
    <property type="component" value="Unassembled WGS sequence"/>
</dbReference>
<evidence type="ECO:0000313" key="2">
    <source>
        <dbReference type="Proteomes" id="UP000034112"/>
    </source>
</evidence>
<protein>
    <submittedName>
        <fullName evidence="1">Uncharacterized protein</fullName>
    </submittedName>
</protein>
<sequence length="387" mass="43739">MPCLRGIELSLVIQPDSVLLPEFPHPDASSVHVASVVEASQKVQQNDVSSPGLDSPRIQKTAPKASVYVPSAPGSQFWVQYSIHRHPEPPCYLFFKLFMNGRNITSCGVKPGTASGTITRALFEPSDRWHLEQDGMLLKRSGIESRSFCFSPGPDAIAAADDGGLIEVQVFRAKSRRRSTPQLIEHRDQERYGIISPSTGLLEHPEDAIYYEWILQDATDAPFATFCFHYRAWSYLCDLNLVPKNDNSLLYNARLWEKFQNNRHEATAYAEPNDESTTSRVEPNLEYLSSDDTGAVAPRPRYVRHHSQAIVQQKEEQHILEVHNSLPSLTTFVLLPPVMEEDVFTSSYEPLRNQRMAASPYRSLARGNYSSRFRRPLPTVNEVPKLE</sequence>
<dbReference type="OMA" id="CFHYRAW"/>
<gene>
    <name evidence="1" type="ORF">THAR02_05918</name>
</gene>
<reference evidence="2" key="1">
    <citation type="journal article" date="2015" name="Genome Announc.">
        <title>Draft whole-genome sequence of the biocontrol agent Trichoderma harzianum T6776.</title>
        <authorList>
            <person name="Baroncelli R."/>
            <person name="Piaggeschi G."/>
            <person name="Fiorini L."/>
            <person name="Bertolini E."/>
            <person name="Zapparata A."/>
            <person name="Pe M.E."/>
            <person name="Sarrocco S."/>
            <person name="Vannacci G."/>
        </authorList>
    </citation>
    <scope>NUCLEOTIDE SEQUENCE [LARGE SCALE GENOMIC DNA]</scope>
    <source>
        <strain evidence="2">T6776</strain>
    </source>
</reference>